<evidence type="ECO:0000256" key="2">
    <source>
        <dbReference type="ARBA" id="ARBA00023027"/>
    </source>
</evidence>
<sequence>MEEQQMRKKIRANWNVIKTVKNAAIIPVLANGNIRHMDDVRECLEETDAEEVLSTESFLENLALFFGYWTAEWAWGVKN</sequence>
<dbReference type="PANTHER" id="PTHR11082">
    <property type="entry name" value="TRNA-DIHYDROURIDINE SYNTHASE"/>
    <property type="match status" value="1"/>
</dbReference>
<dbReference type="EMBL" id="CACTIH010003639">
    <property type="protein sequence ID" value="CAA2980013.1"/>
    <property type="molecule type" value="Genomic_DNA"/>
</dbReference>
<dbReference type="Gramene" id="OE9A028965T1">
    <property type="protein sequence ID" value="OE9A028965C1"/>
    <property type="gene ID" value="OE9A028965"/>
</dbReference>
<feature type="domain" description="DUS-like FMN-binding" evidence="3">
    <location>
        <begin position="4"/>
        <end position="67"/>
    </location>
</feature>
<evidence type="ECO:0000259" key="3">
    <source>
        <dbReference type="Pfam" id="PF01207"/>
    </source>
</evidence>
<evidence type="ECO:0000313" key="5">
    <source>
        <dbReference type="Proteomes" id="UP000594638"/>
    </source>
</evidence>
<reference evidence="4 5" key="1">
    <citation type="submission" date="2019-12" db="EMBL/GenBank/DDBJ databases">
        <authorList>
            <person name="Alioto T."/>
            <person name="Alioto T."/>
            <person name="Gomez Garrido J."/>
        </authorList>
    </citation>
    <scope>NUCLEOTIDE SEQUENCE [LARGE SCALE GENOMIC DNA]</scope>
</reference>
<keyword evidence="5" id="KW-1185">Reference proteome</keyword>
<comment type="caution">
    <text evidence="4">The sequence shown here is derived from an EMBL/GenBank/DDBJ whole genome shotgun (WGS) entry which is preliminary data.</text>
</comment>
<dbReference type="InterPro" id="IPR035587">
    <property type="entry name" value="DUS-like_FMN-bd"/>
</dbReference>
<dbReference type="SUPFAM" id="SSF51395">
    <property type="entry name" value="FMN-linked oxidoreductases"/>
    <property type="match status" value="1"/>
</dbReference>
<keyword evidence="2" id="KW-0520">NAD</keyword>
<dbReference type="Gene3D" id="3.20.20.70">
    <property type="entry name" value="Aldolase class I"/>
    <property type="match status" value="1"/>
</dbReference>
<dbReference type="OrthoDB" id="272303at2759"/>
<dbReference type="AlphaFoldDB" id="A0A8S0RLG7"/>
<evidence type="ECO:0000256" key="1">
    <source>
        <dbReference type="ARBA" id="ARBA00022857"/>
    </source>
</evidence>
<protein>
    <submittedName>
        <fullName evidence="4">tRNA-dihydrouridine(16 17) synthase [NAD(P)(+)]-like</fullName>
    </submittedName>
</protein>
<gene>
    <name evidence="4" type="ORF">OLEA9_A028965</name>
</gene>
<name>A0A8S0RLG7_OLEEU</name>
<dbReference type="Proteomes" id="UP000594638">
    <property type="component" value="Unassembled WGS sequence"/>
</dbReference>
<organism evidence="4 5">
    <name type="scientific">Olea europaea subsp. europaea</name>
    <dbReference type="NCBI Taxonomy" id="158383"/>
    <lineage>
        <taxon>Eukaryota</taxon>
        <taxon>Viridiplantae</taxon>
        <taxon>Streptophyta</taxon>
        <taxon>Embryophyta</taxon>
        <taxon>Tracheophyta</taxon>
        <taxon>Spermatophyta</taxon>
        <taxon>Magnoliopsida</taxon>
        <taxon>eudicotyledons</taxon>
        <taxon>Gunneridae</taxon>
        <taxon>Pentapetalae</taxon>
        <taxon>asterids</taxon>
        <taxon>lamiids</taxon>
        <taxon>Lamiales</taxon>
        <taxon>Oleaceae</taxon>
        <taxon>Oleeae</taxon>
        <taxon>Olea</taxon>
    </lineage>
</organism>
<keyword evidence="1" id="KW-0521">NADP</keyword>
<proteinExistence type="predicted"/>
<dbReference type="Pfam" id="PF01207">
    <property type="entry name" value="Dus"/>
    <property type="match status" value="1"/>
</dbReference>
<dbReference type="GO" id="GO:0017150">
    <property type="term" value="F:tRNA dihydrouridine synthase activity"/>
    <property type="evidence" value="ECO:0007669"/>
    <property type="project" value="TreeGrafter"/>
</dbReference>
<evidence type="ECO:0000313" key="4">
    <source>
        <dbReference type="EMBL" id="CAA2980013.1"/>
    </source>
</evidence>
<dbReference type="InterPro" id="IPR013785">
    <property type="entry name" value="Aldolase_TIM"/>
</dbReference>
<accession>A0A8S0RLG7</accession>
<dbReference type="PANTHER" id="PTHR11082:SF5">
    <property type="entry name" value="TRNA-DIHYDROURIDINE(16_17) SYNTHASE [NAD(P)(+)]-LIKE"/>
    <property type="match status" value="1"/>
</dbReference>